<dbReference type="PANTHER" id="PTHR10380:SF233">
    <property type="entry name" value="CUTICULAR PROTEIN 47EB-RELATED"/>
    <property type="match status" value="1"/>
</dbReference>
<evidence type="ECO:0000313" key="5">
    <source>
        <dbReference type="EMBL" id="KAK4317812.1"/>
    </source>
</evidence>
<reference evidence="5" key="1">
    <citation type="submission" date="2023-11" db="EMBL/GenBank/DDBJ databases">
        <title>Genome assemblies of two species of porcelain crab, Petrolisthes cinctipes and Petrolisthes manimaculis (Anomura: Porcellanidae).</title>
        <authorList>
            <person name="Angst P."/>
        </authorList>
    </citation>
    <scope>NUCLEOTIDE SEQUENCE</scope>
    <source>
        <strain evidence="5">PB745_02</strain>
        <tissue evidence="5">Gill</tissue>
    </source>
</reference>
<evidence type="ECO:0000256" key="4">
    <source>
        <dbReference type="SAM" id="SignalP"/>
    </source>
</evidence>
<dbReference type="Pfam" id="PF00379">
    <property type="entry name" value="Chitin_bind_4"/>
    <property type="match status" value="1"/>
</dbReference>
<keyword evidence="1 2" id="KW-0193">Cuticle</keyword>
<dbReference type="EMBL" id="JAWZYT010000889">
    <property type="protein sequence ID" value="KAK4317812.1"/>
    <property type="molecule type" value="Genomic_DNA"/>
</dbReference>
<feature type="chain" id="PRO_5042143428" evidence="4">
    <location>
        <begin position="23"/>
        <end position="285"/>
    </location>
</feature>
<dbReference type="GO" id="GO:0008010">
    <property type="term" value="F:structural constituent of chitin-based larval cuticle"/>
    <property type="evidence" value="ECO:0007669"/>
    <property type="project" value="TreeGrafter"/>
</dbReference>
<keyword evidence="4" id="KW-0732">Signal</keyword>
<evidence type="ECO:0000313" key="6">
    <source>
        <dbReference type="Proteomes" id="UP001292094"/>
    </source>
</evidence>
<dbReference type="AlphaFoldDB" id="A0AAE1Q312"/>
<dbReference type="InterPro" id="IPR031311">
    <property type="entry name" value="CHIT_BIND_RR_consensus"/>
</dbReference>
<keyword evidence="6" id="KW-1185">Reference proteome</keyword>
<accession>A0AAE1Q312</accession>
<gene>
    <name evidence="5" type="ORF">Pmani_011136</name>
</gene>
<name>A0AAE1Q312_9EUCA</name>
<organism evidence="5 6">
    <name type="scientific">Petrolisthes manimaculis</name>
    <dbReference type="NCBI Taxonomy" id="1843537"/>
    <lineage>
        <taxon>Eukaryota</taxon>
        <taxon>Metazoa</taxon>
        <taxon>Ecdysozoa</taxon>
        <taxon>Arthropoda</taxon>
        <taxon>Crustacea</taxon>
        <taxon>Multicrustacea</taxon>
        <taxon>Malacostraca</taxon>
        <taxon>Eumalacostraca</taxon>
        <taxon>Eucarida</taxon>
        <taxon>Decapoda</taxon>
        <taxon>Pleocyemata</taxon>
        <taxon>Anomura</taxon>
        <taxon>Galatheoidea</taxon>
        <taxon>Porcellanidae</taxon>
        <taxon>Petrolisthes</taxon>
    </lineage>
</organism>
<feature type="region of interest" description="Disordered" evidence="3">
    <location>
        <begin position="229"/>
        <end position="285"/>
    </location>
</feature>
<proteinExistence type="predicted"/>
<feature type="signal peptide" evidence="4">
    <location>
        <begin position="1"/>
        <end position="22"/>
    </location>
</feature>
<feature type="compositionally biased region" description="Polar residues" evidence="3">
    <location>
        <begin position="248"/>
        <end position="265"/>
    </location>
</feature>
<dbReference type="PANTHER" id="PTHR10380">
    <property type="entry name" value="CUTICLE PROTEIN"/>
    <property type="match status" value="1"/>
</dbReference>
<sequence length="285" mass="32774">MMLRLVVCVCVSMILCVQHVQSQQTNALTSDPLLEAELALLRRQPFGSLSLRQQENSRLNQLLTLRRQQETFRARQKAQRRAKERRLQEQERLRLVRRQQEALRRRENTHQQSQFTNTDLLQTRAQILQDQTLLGQTQLRTSPAGQYVPILEDDRDGPFQDGTYYFSFATGDGILREEGARLTGPYTHQVTGSYSYTAPNGELIIMEYIADENGYRAFPVRPGRPSVVRRPEPIPVPPPFRTPLPQFQGPTLNTRPLANPLQINPQRKRDTNTHTSPGTVDYQSQ</sequence>
<dbReference type="InterPro" id="IPR050468">
    <property type="entry name" value="Cuticle_Struct_Prot"/>
</dbReference>
<dbReference type="InterPro" id="IPR000618">
    <property type="entry name" value="Insect_cuticle"/>
</dbReference>
<feature type="compositionally biased region" description="Pro residues" evidence="3">
    <location>
        <begin position="233"/>
        <end position="242"/>
    </location>
</feature>
<dbReference type="PROSITE" id="PS51155">
    <property type="entry name" value="CHIT_BIND_RR_2"/>
    <property type="match status" value="1"/>
</dbReference>
<evidence type="ECO:0000256" key="3">
    <source>
        <dbReference type="SAM" id="MobiDB-lite"/>
    </source>
</evidence>
<dbReference type="PRINTS" id="PR00947">
    <property type="entry name" value="CUTICLE"/>
</dbReference>
<dbReference type="PROSITE" id="PS00233">
    <property type="entry name" value="CHIT_BIND_RR_1"/>
    <property type="match status" value="1"/>
</dbReference>
<evidence type="ECO:0000256" key="2">
    <source>
        <dbReference type="PROSITE-ProRule" id="PRU00497"/>
    </source>
</evidence>
<feature type="compositionally biased region" description="Polar residues" evidence="3">
    <location>
        <begin position="273"/>
        <end position="285"/>
    </location>
</feature>
<evidence type="ECO:0000256" key="1">
    <source>
        <dbReference type="ARBA" id="ARBA00022460"/>
    </source>
</evidence>
<comment type="caution">
    <text evidence="5">The sequence shown here is derived from an EMBL/GenBank/DDBJ whole genome shotgun (WGS) entry which is preliminary data.</text>
</comment>
<dbReference type="Proteomes" id="UP001292094">
    <property type="component" value="Unassembled WGS sequence"/>
</dbReference>
<protein>
    <submittedName>
        <fullName evidence="5">Uncharacterized protein</fullName>
    </submittedName>
</protein>
<dbReference type="GO" id="GO:0062129">
    <property type="term" value="C:chitin-based extracellular matrix"/>
    <property type="evidence" value="ECO:0007669"/>
    <property type="project" value="TreeGrafter"/>
</dbReference>